<protein>
    <submittedName>
        <fullName evidence="2">Peptidoglycan-binding protein</fullName>
    </submittedName>
</protein>
<evidence type="ECO:0000259" key="1">
    <source>
        <dbReference type="Pfam" id="PF01471"/>
    </source>
</evidence>
<evidence type="ECO:0000313" key="3">
    <source>
        <dbReference type="Proteomes" id="UP000594464"/>
    </source>
</evidence>
<dbReference type="EMBL" id="CP048620">
    <property type="protein sequence ID" value="QPJ64941.1"/>
    <property type="molecule type" value="Genomic_DNA"/>
</dbReference>
<organism evidence="2 3">
    <name type="scientific">Candidatus Nitrohelix vancouverensis</name>
    <dbReference type="NCBI Taxonomy" id="2705534"/>
    <lineage>
        <taxon>Bacteria</taxon>
        <taxon>Pseudomonadati</taxon>
        <taxon>Nitrospinota/Tectimicrobiota group</taxon>
        <taxon>Nitrospinota</taxon>
        <taxon>Nitrospinia</taxon>
        <taxon>Nitrospinales</taxon>
        <taxon>Nitrospinaceae</taxon>
        <taxon>Candidatus Nitrohelix</taxon>
    </lineage>
</organism>
<gene>
    <name evidence="2" type="ORF">G3M78_05895</name>
</gene>
<dbReference type="InterPro" id="IPR002477">
    <property type="entry name" value="Peptidoglycan-bd-like"/>
</dbReference>
<proteinExistence type="predicted"/>
<sequence length="292" mass="33015">MMKRRARYLKRLGELLVFHRILDRANELSEASLEETVMEFQAAADLYVDGIPGPETYWALQMPFALYEPKLDFVRCEAETAPGIDGYDRVYLRADAAERYQALHEEVVSLGAVLTSSGGKRALTQGASASRSSKSMHYAGLAFDLAIASGFFRPASDPFVVTQGEATAWTVWARADGGEEMELEAQVWKGRSWTGGDTATKTVKGRFINLTELCMRHGFHPIGPRLNFTRSEKRNYLGAEWWHFQANELLEPGLSQFGVELLRIEGYTPEFIRVSNEGVWSNRKVLFQKNWF</sequence>
<dbReference type="Pfam" id="PF01471">
    <property type="entry name" value="PG_binding_1"/>
    <property type="match status" value="1"/>
</dbReference>
<dbReference type="InterPro" id="IPR036365">
    <property type="entry name" value="PGBD-like_sf"/>
</dbReference>
<dbReference type="SUPFAM" id="SSF55166">
    <property type="entry name" value="Hedgehog/DD-peptidase"/>
    <property type="match status" value="1"/>
</dbReference>
<accession>A0A7T0C1Q8</accession>
<feature type="domain" description="Peptidoglycan binding-like" evidence="1">
    <location>
        <begin position="8"/>
        <end position="59"/>
    </location>
</feature>
<dbReference type="Proteomes" id="UP000594464">
    <property type="component" value="Chromosome"/>
</dbReference>
<name>A0A7T0C1Q8_9BACT</name>
<reference evidence="3" key="1">
    <citation type="submission" date="2020-02" db="EMBL/GenBank/DDBJ databases">
        <title>Genomic and physiological characterization of two novel Nitrospinaceae genera.</title>
        <authorList>
            <person name="Mueller A.J."/>
            <person name="Jung M.-Y."/>
            <person name="Strachan C.R."/>
            <person name="Herbold C.W."/>
            <person name="Kirkegaard R.H."/>
            <person name="Daims H."/>
        </authorList>
    </citation>
    <scope>NUCLEOTIDE SEQUENCE [LARGE SCALE GENOMIC DNA]</scope>
</reference>
<dbReference type="AlphaFoldDB" id="A0A7T0C1Q8"/>
<dbReference type="InterPro" id="IPR009045">
    <property type="entry name" value="Zn_M74/Hedgehog-like"/>
</dbReference>
<dbReference type="KEGG" id="nva:G3M78_05895"/>
<evidence type="ECO:0000313" key="2">
    <source>
        <dbReference type="EMBL" id="QPJ64941.1"/>
    </source>
</evidence>
<dbReference type="SUPFAM" id="SSF47090">
    <property type="entry name" value="PGBD-like"/>
    <property type="match status" value="1"/>
</dbReference>